<dbReference type="EC" id="2.1.2.10" evidence="2 7"/>
<dbReference type="GO" id="GO:0004047">
    <property type="term" value="F:aminomethyltransferase activity"/>
    <property type="evidence" value="ECO:0007669"/>
    <property type="project" value="UniProtKB-EC"/>
</dbReference>
<dbReference type="Gene3D" id="4.10.1250.10">
    <property type="entry name" value="Aminomethyltransferase fragment"/>
    <property type="match status" value="1"/>
</dbReference>
<dbReference type="SUPFAM" id="SSF101790">
    <property type="entry name" value="Aminomethyltransferase beta-barrel domain"/>
    <property type="match status" value="1"/>
</dbReference>
<feature type="domain" description="GCVT N-terminal" evidence="8">
    <location>
        <begin position="18"/>
        <end position="273"/>
    </location>
</feature>
<name>A0A1A8WNT2_PLAOA</name>
<dbReference type="Proteomes" id="UP000078546">
    <property type="component" value="Unassembled WGS sequence"/>
</dbReference>
<dbReference type="SUPFAM" id="SSF103025">
    <property type="entry name" value="Folate-binding domain"/>
    <property type="match status" value="1"/>
</dbReference>
<keyword evidence="7" id="KW-0496">Mitochondrion</keyword>
<dbReference type="Proteomes" id="UP000078560">
    <property type="component" value="Unassembled WGS sequence"/>
</dbReference>
<keyword evidence="7" id="KW-0809">Transit peptide</keyword>
<comment type="catalytic activity">
    <reaction evidence="6 7">
        <text>N(6)-[(R)-S(8)-aminomethyldihydrolipoyl]-L-lysyl-[protein] + (6S)-5,6,7,8-tetrahydrofolate = N(6)-[(R)-dihydrolipoyl]-L-lysyl-[protein] + (6R)-5,10-methylene-5,6,7,8-tetrahydrofolate + NH4(+)</text>
        <dbReference type="Rhea" id="RHEA:16945"/>
        <dbReference type="Rhea" id="RHEA-COMP:10475"/>
        <dbReference type="Rhea" id="RHEA-COMP:10492"/>
        <dbReference type="ChEBI" id="CHEBI:15636"/>
        <dbReference type="ChEBI" id="CHEBI:28938"/>
        <dbReference type="ChEBI" id="CHEBI:57453"/>
        <dbReference type="ChEBI" id="CHEBI:83100"/>
        <dbReference type="ChEBI" id="CHEBI:83143"/>
        <dbReference type="EC" id="2.1.2.10"/>
    </reaction>
</comment>
<reference evidence="12 13" key="1">
    <citation type="submission" date="2016-05" db="EMBL/GenBank/DDBJ databases">
        <authorList>
            <person name="Naeem Raeece"/>
        </authorList>
    </citation>
    <scope>NUCLEOTIDE SEQUENCE [LARGE SCALE GENOMIC DNA]</scope>
</reference>
<dbReference type="Gene3D" id="3.30.70.1400">
    <property type="entry name" value="Aminomethyltransferase beta-barrel domains"/>
    <property type="match status" value="1"/>
</dbReference>
<comment type="subcellular location">
    <subcellularLocation>
        <location evidence="7">Mitochondrion</location>
    </subcellularLocation>
</comment>
<dbReference type="InterPro" id="IPR028896">
    <property type="entry name" value="GcvT/YgfZ/DmdA"/>
</dbReference>
<evidence type="ECO:0000313" key="13">
    <source>
        <dbReference type="Proteomes" id="UP000078560"/>
    </source>
</evidence>
<gene>
    <name evidence="11" type="ORF">POVCU1_025910</name>
    <name evidence="10" type="ORF">POVCU2_0028670</name>
</gene>
<dbReference type="GO" id="GO:0005960">
    <property type="term" value="C:glycine cleavage complex"/>
    <property type="evidence" value="ECO:0007669"/>
    <property type="project" value="InterPro"/>
</dbReference>
<evidence type="ECO:0000313" key="11">
    <source>
        <dbReference type="EMBL" id="SBS93513.1"/>
    </source>
</evidence>
<accession>A0A1A8WNT2</accession>
<evidence type="ECO:0000256" key="5">
    <source>
        <dbReference type="ARBA" id="ARBA00031395"/>
    </source>
</evidence>
<dbReference type="PIRSF" id="PIRSF006487">
    <property type="entry name" value="GcvT"/>
    <property type="match status" value="1"/>
</dbReference>
<dbReference type="PANTHER" id="PTHR43757">
    <property type="entry name" value="AMINOMETHYLTRANSFERASE"/>
    <property type="match status" value="1"/>
</dbReference>
<dbReference type="GO" id="GO:0006546">
    <property type="term" value="P:glycine catabolic process"/>
    <property type="evidence" value="ECO:0007669"/>
    <property type="project" value="InterPro"/>
</dbReference>
<dbReference type="InterPro" id="IPR006222">
    <property type="entry name" value="GCVT_N"/>
</dbReference>
<evidence type="ECO:0000256" key="3">
    <source>
        <dbReference type="ARBA" id="ARBA00022576"/>
    </source>
</evidence>
<dbReference type="GO" id="GO:0008483">
    <property type="term" value="F:transaminase activity"/>
    <property type="evidence" value="ECO:0007669"/>
    <property type="project" value="UniProtKB-KW"/>
</dbReference>
<feature type="domain" description="Aminomethyltransferase C-terminal" evidence="9">
    <location>
        <begin position="300"/>
        <end position="379"/>
    </location>
</feature>
<dbReference type="GO" id="GO:0005739">
    <property type="term" value="C:mitochondrion"/>
    <property type="evidence" value="ECO:0007669"/>
    <property type="project" value="UniProtKB-SubCell"/>
</dbReference>
<comment type="similarity">
    <text evidence="1 7">Belongs to the GcvT family.</text>
</comment>
<dbReference type="EMBL" id="FLQU01000382">
    <property type="protein sequence ID" value="SBS84917.1"/>
    <property type="molecule type" value="Genomic_DNA"/>
</dbReference>
<dbReference type="EMBL" id="FLQV01000475">
    <property type="protein sequence ID" value="SBS93513.1"/>
    <property type="molecule type" value="Genomic_DNA"/>
</dbReference>
<evidence type="ECO:0000259" key="8">
    <source>
        <dbReference type="Pfam" id="PF01571"/>
    </source>
</evidence>
<keyword evidence="4 7" id="KW-0808">Transferase</keyword>
<organism evidence="11 12">
    <name type="scientific">Plasmodium ovale curtisi</name>
    <dbReference type="NCBI Taxonomy" id="864141"/>
    <lineage>
        <taxon>Eukaryota</taxon>
        <taxon>Sar</taxon>
        <taxon>Alveolata</taxon>
        <taxon>Apicomplexa</taxon>
        <taxon>Aconoidasida</taxon>
        <taxon>Haemosporida</taxon>
        <taxon>Plasmodiidae</taxon>
        <taxon>Plasmodium</taxon>
        <taxon>Plasmodium (Plasmodium)</taxon>
    </lineage>
</organism>
<dbReference type="Gene3D" id="2.40.30.110">
    <property type="entry name" value="Aminomethyltransferase beta-barrel domains"/>
    <property type="match status" value="1"/>
</dbReference>
<comment type="function">
    <text evidence="7">The glycine cleavage system catalyzes the degradation of glycine.</text>
</comment>
<dbReference type="InterPro" id="IPR013977">
    <property type="entry name" value="GcvT_C"/>
</dbReference>
<dbReference type="AlphaFoldDB" id="A0A1A8WNT2"/>
<evidence type="ECO:0000313" key="10">
    <source>
        <dbReference type="EMBL" id="SBS84917.1"/>
    </source>
</evidence>
<keyword evidence="3 7" id="KW-0032">Aminotransferase</keyword>
<comment type="subunit">
    <text evidence="7">The glycine cleavage system is composed of four proteins: P, T, L and H.</text>
</comment>
<dbReference type="InterPro" id="IPR006223">
    <property type="entry name" value="GcvT"/>
</dbReference>
<dbReference type="Gene3D" id="3.30.1360.120">
    <property type="entry name" value="Probable tRNA modification gtpase trme, domain 1"/>
    <property type="match status" value="1"/>
</dbReference>
<evidence type="ECO:0000256" key="2">
    <source>
        <dbReference type="ARBA" id="ARBA00012616"/>
    </source>
</evidence>
<dbReference type="InterPro" id="IPR027266">
    <property type="entry name" value="TrmE/GcvT-like"/>
</dbReference>
<protein>
    <recommendedName>
        <fullName evidence="2 7">Aminomethyltransferase</fullName>
        <ecNumber evidence="2 7">2.1.2.10</ecNumber>
    </recommendedName>
    <alternativeName>
        <fullName evidence="5 7">Glycine cleavage system T protein</fullName>
    </alternativeName>
</protein>
<proteinExistence type="inferred from homology"/>
<dbReference type="Pfam" id="PF08669">
    <property type="entry name" value="GCV_T_C"/>
    <property type="match status" value="1"/>
</dbReference>
<dbReference type="NCBIfam" id="TIGR00528">
    <property type="entry name" value="gcvT"/>
    <property type="match status" value="1"/>
</dbReference>
<dbReference type="Pfam" id="PF01571">
    <property type="entry name" value="GCV_T"/>
    <property type="match status" value="1"/>
</dbReference>
<evidence type="ECO:0000256" key="7">
    <source>
        <dbReference type="RuleBase" id="RU003981"/>
    </source>
</evidence>
<evidence type="ECO:0000256" key="4">
    <source>
        <dbReference type="ARBA" id="ARBA00022679"/>
    </source>
</evidence>
<evidence type="ECO:0000259" key="9">
    <source>
        <dbReference type="Pfam" id="PF08669"/>
    </source>
</evidence>
<sequence>MLRYISSTIKPKVLKTILYDIHKKKNAIFKIHNGYYIPDEYKDDTLITSHLHTRSNCSLFDYTYRPILKISGSDKVHFLEKYVGSDIKGLWENECRISLLLNEKGGIIDDIIIILREGHLLLYLNIQCKDKVYTYLNKKLLDNTKLDVKIEEYTSHSSICIQGCKSTYVLNELINDELNLEDCSFMSSNVAKLNNIDNCLLNRYTCTGEDGFDILIPNKHVKDLYECILSNPLVKPGGLAVQNTLRLESGFCVYGKDINEDFTPIESNYKWVFGKRRLKELNFNGAHIIMNQIQNGTNIKRVGLIMNSTIVPKEKSKIYPNEKIDEEIGFITSSCFSPLLQKPIAMGYVNTDQSTINNMLKVECLNKLEVAQITKMPFFGIHFVQTLGYGSHNEISIFPFFCVTRVLTLHALSKSVSSFT</sequence>
<evidence type="ECO:0000256" key="6">
    <source>
        <dbReference type="ARBA" id="ARBA00047665"/>
    </source>
</evidence>
<reference evidence="11" key="2">
    <citation type="submission" date="2016-05" db="EMBL/GenBank/DDBJ databases">
        <authorList>
            <person name="Lavstsen T."/>
            <person name="Jespersen J.S."/>
        </authorList>
    </citation>
    <scope>NUCLEOTIDE SEQUENCE [LARGE SCALE GENOMIC DNA]</scope>
</reference>
<dbReference type="InterPro" id="IPR029043">
    <property type="entry name" value="GcvT/YgfZ_C"/>
</dbReference>
<evidence type="ECO:0000313" key="12">
    <source>
        <dbReference type="Proteomes" id="UP000078546"/>
    </source>
</evidence>
<dbReference type="PANTHER" id="PTHR43757:SF2">
    <property type="entry name" value="AMINOMETHYLTRANSFERASE, MITOCHONDRIAL"/>
    <property type="match status" value="1"/>
</dbReference>
<evidence type="ECO:0000256" key="1">
    <source>
        <dbReference type="ARBA" id="ARBA00008609"/>
    </source>
</evidence>